<keyword evidence="2" id="KW-1185">Reference proteome</keyword>
<dbReference type="AlphaFoldDB" id="A0A067S946"/>
<name>A0A067S946_GALM3</name>
<reference evidence="2" key="1">
    <citation type="journal article" date="2014" name="Proc. Natl. Acad. Sci. U.S.A.">
        <title>Extensive sampling of basidiomycete genomes demonstrates inadequacy of the white-rot/brown-rot paradigm for wood decay fungi.</title>
        <authorList>
            <person name="Riley R."/>
            <person name="Salamov A.A."/>
            <person name="Brown D.W."/>
            <person name="Nagy L.G."/>
            <person name="Floudas D."/>
            <person name="Held B.W."/>
            <person name="Levasseur A."/>
            <person name="Lombard V."/>
            <person name="Morin E."/>
            <person name="Otillar R."/>
            <person name="Lindquist E.A."/>
            <person name="Sun H."/>
            <person name="LaButti K.M."/>
            <person name="Schmutz J."/>
            <person name="Jabbour D."/>
            <person name="Luo H."/>
            <person name="Baker S.E."/>
            <person name="Pisabarro A.G."/>
            <person name="Walton J.D."/>
            <person name="Blanchette R.A."/>
            <person name="Henrissat B."/>
            <person name="Martin F."/>
            <person name="Cullen D."/>
            <person name="Hibbett D.S."/>
            <person name="Grigoriev I.V."/>
        </authorList>
    </citation>
    <scope>NUCLEOTIDE SEQUENCE [LARGE SCALE GENOMIC DNA]</scope>
    <source>
        <strain evidence="2">CBS 339.88</strain>
    </source>
</reference>
<sequence>MLSSLPPLWRRRPQLPFSPGRTAVELKATVSKWPPEYASVWAAARRSQSAILVFPVTSTSTFLAVPTILAPMARACRAEAAQDVRLRLTELTGRALQSSKSIVTK</sequence>
<dbReference type="Proteomes" id="UP000027222">
    <property type="component" value="Unassembled WGS sequence"/>
</dbReference>
<evidence type="ECO:0000313" key="1">
    <source>
        <dbReference type="EMBL" id="KDR67400.1"/>
    </source>
</evidence>
<dbReference type="EMBL" id="KL142415">
    <property type="protein sequence ID" value="KDR67400.1"/>
    <property type="molecule type" value="Genomic_DNA"/>
</dbReference>
<proteinExistence type="predicted"/>
<dbReference type="HOGENOM" id="CLU_2236793_0_0_1"/>
<protein>
    <submittedName>
        <fullName evidence="1">Uncharacterized protein</fullName>
    </submittedName>
</protein>
<organism evidence="1 2">
    <name type="scientific">Galerina marginata (strain CBS 339.88)</name>
    <dbReference type="NCBI Taxonomy" id="685588"/>
    <lineage>
        <taxon>Eukaryota</taxon>
        <taxon>Fungi</taxon>
        <taxon>Dikarya</taxon>
        <taxon>Basidiomycota</taxon>
        <taxon>Agaricomycotina</taxon>
        <taxon>Agaricomycetes</taxon>
        <taxon>Agaricomycetidae</taxon>
        <taxon>Agaricales</taxon>
        <taxon>Agaricineae</taxon>
        <taxon>Strophariaceae</taxon>
        <taxon>Galerina</taxon>
    </lineage>
</organism>
<gene>
    <name evidence="1" type="ORF">GALMADRAFT_273215</name>
</gene>
<accession>A0A067S946</accession>
<evidence type="ECO:0000313" key="2">
    <source>
        <dbReference type="Proteomes" id="UP000027222"/>
    </source>
</evidence>